<dbReference type="AlphaFoldDB" id="A0A0U4C5D7"/>
<feature type="compositionally biased region" description="Polar residues" evidence="1">
    <location>
        <begin position="26"/>
        <end position="38"/>
    </location>
</feature>
<protein>
    <submittedName>
        <fullName evidence="2">Uncharacterized protein</fullName>
    </submittedName>
</protein>
<feature type="region of interest" description="Disordered" evidence="1">
    <location>
        <begin position="21"/>
        <end position="69"/>
    </location>
</feature>
<feature type="non-terminal residue" evidence="2">
    <location>
        <position position="173"/>
    </location>
</feature>
<accession>A0A0U4C5D7</accession>
<dbReference type="EMBL" id="KU218670">
    <property type="protein sequence ID" value="ALX00050.1"/>
    <property type="molecule type" value="mRNA"/>
</dbReference>
<evidence type="ECO:0000256" key="1">
    <source>
        <dbReference type="SAM" id="MobiDB-lite"/>
    </source>
</evidence>
<name>A0A0U4C5D7_MELSA</name>
<reference evidence="2" key="2">
    <citation type="submission" date="2015-12" db="EMBL/GenBank/DDBJ databases">
        <authorList>
            <person name="Shamseldin A."/>
            <person name="Moawad H."/>
            <person name="Abd El-Rahim W.M."/>
            <person name="Sadowsky M.J."/>
        </authorList>
    </citation>
    <scope>NUCLEOTIDE SEQUENCE</scope>
</reference>
<organism evidence="2">
    <name type="scientific">Melanoplus sanguinipes</name>
    <name type="common">Migratory grasshopper</name>
    <dbReference type="NCBI Taxonomy" id="65742"/>
    <lineage>
        <taxon>Eukaryota</taxon>
        <taxon>Metazoa</taxon>
        <taxon>Ecdysozoa</taxon>
        <taxon>Arthropoda</taxon>
        <taxon>Hexapoda</taxon>
        <taxon>Insecta</taxon>
        <taxon>Pterygota</taxon>
        <taxon>Neoptera</taxon>
        <taxon>Polyneoptera</taxon>
        <taxon>Orthoptera</taxon>
        <taxon>Caelifera</taxon>
        <taxon>Acrididea</taxon>
        <taxon>Acridomorpha</taxon>
        <taxon>Acridoidea</taxon>
        <taxon>Acrididae</taxon>
        <taxon>Melanoplinae</taxon>
        <taxon>Melanoplini</taxon>
        <taxon>Melanoplus</taxon>
    </lineage>
</organism>
<sequence>MSQRMPFRFFRRLTNDRNDIPLMVASASNDGPQTTAAAPSSGGGDVASDDTGTPARPNDDIQGTPTGRQRRYLKEIAKSALDLAKEGPAVQSDMAAAALELMGSVAAEKVRSMAQSGSEVVSGVAGPVGQLSGRTLSAAGDLAGKAFEAGANGGASIVRTLGDAADKVTTFFG</sequence>
<reference evidence="2" key="1">
    <citation type="journal article" date="2015" name="BMC Genomics">
        <title>Combining RNA-seq and proteomic profiling to identify seminal fluid proteins in the migratory grasshopper Melanoplus sanguinipes (F).</title>
        <authorList>
            <person name="Bonilla M.L."/>
            <person name="Todd C."/>
            <person name="Erlandson M."/>
            <person name="Andres J."/>
        </authorList>
    </citation>
    <scope>NUCLEOTIDE SEQUENCE</scope>
</reference>
<proteinExistence type="evidence at transcript level"/>
<evidence type="ECO:0000313" key="2">
    <source>
        <dbReference type="EMBL" id="ALX00050.1"/>
    </source>
</evidence>